<dbReference type="FunFam" id="3.90.190.10:FF:000084">
    <property type="entry name" value="Tyrosine phospatase-like protein"/>
    <property type="match status" value="1"/>
</dbReference>
<dbReference type="AlphaFoldDB" id="A0AA35JAT5"/>
<feature type="domain" description="Tyrosine-protein phosphatase" evidence="1">
    <location>
        <begin position="8"/>
        <end position="170"/>
    </location>
</feature>
<dbReference type="SUPFAM" id="SSF52799">
    <property type="entry name" value="(Phosphotyrosine protein) phosphatases II"/>
    <property type="match status" value="1"/>
</dbReference>
<protein>
    <recommendedName>
        <fullName evidence="1">Tyrosine-protein phosphatase domain-containing protein</fullName>
    </recommendedName>
</protein>
<evidence type="ECO:0000313" key="2">
    <source>
        <dbReference type="EMBL" id="CAI4055218.1"/>
    </source>
</evidence>
<proteinExistence type="predicted"/>
<dbReference type="EMBL" id="OX365913">
    <property type="protein sequence ID" value="CAI4055218.1"/>
    <property type="molecule type" value="Genomic_DNA"/>
</dbReference>
<dbReference type="InterPro" id="IPR020422">
    <property type="entry name" value="TYR_PHOSPHATASE_DUAL_dom"/>
</dbReference>
<evidence type="ECO:0000259" key="1">
    <source>
        <dbReference type="PROSITE" id="PS50054"/>
    </source>
</evidence>
<gene>
    <name evidence="2" type="primary">SUVC02G1970</name>
    <name evidence="2" type="ORF">SUVC_02G1970</name>
</gene>
<dbReference type="GO" id="GO:0016791">
    <property type="term" value="F:phosphatase activity"/>
    <property type="evidence" value="ECO:0007669"/>
    <property type="project" value="TreeGrafter"/>
</dbReference>
<dbReference type="InterPro" id="IPR004861">
    <property type="entry name" value="Siw14-like"/>
</dbReference>
<dbReference type="Proteomes" id="UP001162090">
    <property type="component" value="Chromosome 2"/>
</dbReference>
<name>A0AA35JAT5_SACUV</name>
<dbReference type="PANTHER" id="PTHR31126:SF14">
    <property type="entry name" value="TYROSINE-PROTEIN PHOSPHATASE OCA6-RELATED"/>
    <property type="match status" value="1"/>
</dbReference>
<dbReference type="InterPro" id="IPR029021">
    <property type="entry name" value="Prot-tyrosine_phosphatase-like"/>
</dbReference>
<sequence>MSLVTPLQFSTVQPNLYRGSYPREINFSFLRTLRLKYILSLTPEPLDNDPQMLKFCEENNIKTIHIECQSERKTDKTKPKIKRKKKTVPIEYDVVVRCVKFLIDKRHYPCYMHCTNGELIISLVVACMRKFSYWSTVSILNEFLVYNSSINIHERNFVENFKSEIEVDNLDIKDKVPWITVRYIARAPVESKDDAQTEDINTSEKVARVSSVPNMLPKLKFHSM</sequence>
<dbReference type="CDD" id="cd17663">
    <property type="entry name" value="PFA-DSP_Oca6"/>
    <property type="match status" value="1"/>
</dbReference>
<organism evidence="2 3">
    <name type="scientific">Saccharomyces uvarum</name>
    <name type="common">Yeast</name>
    <name type="synonym">Saccharomyces bayanus var. uvarum</name>
    <dbReference type="NCBI Taxonomy" id="230603"/>
    <lineage>
        <taxon>Eukaryota</taxon>
        <taxon>Fungi</taxon>
        <taxon>Dikarya</taxon>
        <taxon>Ascomycota</taxon>
        <taxon>Saccharomycotina</taxon>
        <taxon>Saccharomycetes</taxon>
        <taxon>Saccharomycetales</taxon>
        <taxon>Saccharomycetaceae</taxon>
        <taxon>Saccharomyces</taxon>
    </lineage>
</organism>
<dbReference type="PROSITE" id="PS50054">
    <property type="entry name" value="TYR_PHOSPHATASE_DUAL"/>
    <property type="match status" value="1"/>
</dbReference>
<accession>A0AA35JAT5</accession>
<dbReference type="Pfam" id="PF03162">
    <property type="entry name" value="Y_phosphatase2"/>
    <property type="match status" value="1"/>
</dbReference>
<reference evidence="2" key="1">
    <citation type="submission" date="2022-10" db="EMBL/GenBank/DDBJ databases">
        <authorList>
            <person name="Byrne P K."/>
        </authorList>
    </citation>
    <scope>NUCLEOTIDE SEQUENCE</scope>
    <source>
        <strain evidence="2">CBS7001</strain>
    </source>
</reference>
<dbReference type="PANTHER" id="PTHR31126">
    <property type="entry name" value="TYROSINE-PROTEIN PHOSPHATASE"/>
    <property type="match status" value="1"/>
</dbReference>
<evidence type="ECO:0000313" key="3">
    <source>
        <dbReference type="Proteomes" id="UP001162090"/>
    </source>
</evidence>
<dbReference type="Gene3D" id="3.90.190.10">
    <property type="entry name" value="Protein tyrosine phosphatase superfamily"/>
    <property type="match status" value="1"/>
</dbReference>